<name>A0A955E0A0_UNCKA</name>
<sequence length="201" mass="22585">MNNTARNTLIFKMTLPFAWLIFSTIVALIIIIYLNNSMLQASAPSNIFAYLGSQPKVLGVSDHAIFMQDSRVQKLEGVFKKYKCPIQGYGAKFVDEADKNNIPYWLVASIAFQESSCGKNVATNAAGETTNNLWGWAIYGKNAKTFDNIDHGIEVVSKYLHQTFYSKDITDTCDIMQVYTPGSNGSWCRGVNFFRDEILDF</sequence>
<keyword evidence="1" id="KW-0472">Membrane</keyword>
<dbReference type="EMBL" id="JAGQNY010000009">
    <property type="protein sequence ID" value="MCA9302234.1"/>
    <property type="molecule type" value="Genomic_DNA"/>
</dbReference>
<reference evidence="2" key="2">
    <citation type="journal article" date="2021" name="Microbiome">
        <title>Successional dynamics and alternative stable states in a saline activated sludge microbial community over 9 years.</title>
        <authorList>
            <person name="Wang Y."/>
            <person name="Ye J."/>
            <person name="Ju F."/>
            <person name="Liu L."/>
            <person name="Boyd J.A."/>
            <person name="Deng Y."/>
            <person name="Parks D.H."/>
            <person name="Jiang X."/>
            <person name="Yin X."/>
            <person name="Woodcroft B.J."/>
            <person name="Tyson G.W."/>
            <person name="Hugenholtz P."/>
            <person name="Polz M.F."/>
            <person name="Zhang T."/>
        </authorList>
    </citation>
    <scope>NUCLEOTIDE SEQUENCE</scope>
    <source>
        <strain evidence="2">HKST-UBA80</strain>
    </source>
</reference>
<comment type="caution">
    <text evidence="2">The sequence shown here is derived from an EMBL/GenBank/DDBJ whole genome shotgun (WGS) entry which is preliminary data.</text>
</comment>
<reference evidence="2" key="1">
    <citation type="submission" date="2020-04" db="EMBL/GenBank/DDBJ databases">
        <authorList>
            <person name="Zhang T."/>
        </authorList>
    </citation>
    <scope>NUCLEOTIDE SEQUENCE</scope>
    <source>
        <strain evidence="2">HKST-UBA80</strain>
    </source>
</reference>
<evidence type="ECO:0000313" key="3">
    <source>
        <dbReference type="Proteomes" id="UP000714817"/>
    </source>
</evidence>
<accession>A0A955E0A0</accession>
<evidence type="ECO:0000313" key="2">
    <source>
        <dbReference type="EMBL" id="MCA9302234.1"/>
    </source>
</evidence>
<dbReference type="AlphaFoldDB" id="A0A955E0A0"/>
<protein>
    <recommendedName>
        <fullName evidence="4">Mannosyl-glycoprotein endo-beta-N-acetylglucosamidase-like domain-containing protein</fullName>
    </recommendedName>
</protein>
<organism evidence="2 3">
    <name type="scientific">candidate division WWE3 bacterium</name>
    <dbReference type="NCBI Taxonomy" id="2053526"/>
    <lineage>
        <taxon>Bacteria</taxon>
        <taxon>Katanobacteria</taxon>
    </lineage>
</organism>
<dbReference type="Proteomes" id="UP000714817">
    <property type="component" value="Unassembled WGS sequence"/>
</dbReference>
<feature type="transmembrane region" description="Helical" evidence="1">
    <location>
        <begin position="16"/>
        <end position="34"/>
    </location>
</feature>
<evidence type="ECO:0000256" key="1">
    <source>
        <dbReference type="SAM" id="Phobius"/>
    </source>
</evidence>
<keyword evidence="1" id="KW-1133">Transmembrane helix</keyword>
<gene>
    <name evidence="2" type="ORF">KDA10_02650</name>
</gene>
<evidence type="ECO:0008006" key="4">
    <source>
        <dbReference type="Google" id="ProtNLM"/>
    </source>
</evidence>
<proteinExistence type="predicted"/>
<keyword evidence="1" id="KW-0812">Transmembrane</keyword>